<dbReference type="AlphaFoldDB" id="A0AA36B157"/>
<keyword evidence="1" id="KW-0812">Transmembrane</keyword>
<evidence type="ECO:0000313" key="3">
    <source>
        <dbReference type="Proteomes" id="UP001162480"/>
    </source>
</evidence>
<proteinExistence type="predicted"/>
<evidence type="ECO:0000313" key="2">
    <source>
        <dbReference type="EMBL" id="CAI9724682.1"/>
    </source>
</evidence>
<feature type="transmembrane region" description="Helical" evidence="1">
    <location>
        <begin position="6"/>
        <end position="28"/>
    </location>
</feature>
<dbReference type="EMBL" id="OX597819">
    <property type="protein sequence ID" value="CAI9724682.1"/>
    <property type="molecule type" value="Genomic_DNA"/>
</dbReference>
<protein>
    <submittedName>
        <fullName evidence="2">Uncharacterized protein</fullName>
    </submittedName>
</protein>
<reference evidence="2" key="1">
    <citation type="submission" date="2023-08" db="EMBL/GenBank/DDBJ databases">
        <authorList>
            <person name="Alioto T."/>
            <person name="Alioto T."/>
            <person name="Gomez Garrido J."/>
        </authorList>
    </citation>
    <scope>NUCLEOTIDE SEQUENCE</scope>
</reference>
<sequence>MPKISLFFGGGMLRIFLMFMLFIFGVAIHRVAVIIDVDGVVDDEGGVGSDVIIITAYIQSMKEGPLVL</sequence>
<accession>A0AA36B157</accession>
<organism evidence="2 3">
    <name type="scientific">Octopus vulgaris</name>
    <name type="common">Common octopus</name>
    <dbReference type="NCBI Taxonomy" id="6645"/>
    <lineage>
        <taxon>Eukaryota</taxon>
        <taxon>Metazoa</taxon>
        <taxon>Spiralia</taxon>
        <taxon>Lophotrochozoa</taxon>
        <taxon>Mollusca</taxon>
        <taxon>Cephalopoda</taxon>
        <taxon>Coleoidea</taxon>
        <taxon>Octopodiformes</taxon>
        <taxon>Octopoda</taxon>
        <taxon>Incirrata</taxon>
        <taxon>Octopodidae</taxon>
        <taxon>Octopus</taxon>
    </lineage>
</organism>
<name>A0AA36B157_OCTVU</name>
<evidence type="ECO:0000256" key="1">
    <source>
        <dbReference type="SAM" id="Phobius"/>
    </source>
</evidence>
<keyword evidence="1" id="KW-0472">Membrane</keyword>
<gene>
    <name evidence="2" type="ORF">OCTVUL_1B013734</name>
</gene>
<dbReference type="Proteomes" id="UP001162480">
    <property type="component" value="Chromosome 6"/>
</dbReference>
<keyword evidence="1" id="KW-1133">Transmembrane helix</keyword>
<keyword evidence="3" id="KW-1185">Reference proteome</keyword>